<keyword evidence="2" id="KW-1185">Reference proteome</keyword>
<proteinExistence type="predicted"/>
<dbReference type="EMBL" id="JAATJE010000001">
    <property type="protein sequence ID" value="NJC33869.1"/>
    <property type="molecule type" value="Genomic_DNA"/>
</dbReference>
<evidence type="ECO:0000313" key="2">
    <source>
        <dbReference type="Proteomes" id="UP000734218"/>
    </source>
</evidence>
<sequence>MNALLSPSARIGVVAAIAPASTNPGSVSSAWIDMRDNFGLLAVVAAGTLGAAATVDAKFEQATSAGGAGAKDVPGTAIAQLTKASGDDNKQALINLRQENLDRNGGYRFARLTVTVGTAASPVSGVVLCTDRRFGDATATDAASVDAIVGQ</sequence>
<accession>A0ABX0XKJ7</accession>
<protein>
    <submittedName>
        <fullName evidence="1">Uncharacterized protein</fullName>
    </submittedName>
</protein>
<evidence type="ECO:0000313" key="1">
    <source>
        <dbReference type="EMBL" id="NJC33869.1"/>
    </source>
</evidence>
<comment type="caution">
    <text evidence="1">The sequence shown here is derived from an EMBL/GenBank/DDBJ whole genome shotgun (WGS) entry which is preliminary data.</text>
</comment>
<gene>
    <name evidence="1" type="ORF">GGR88_001343</name>
</gene>
<dbReference type="Proteomes" id="UP000734218">
    <property type="component" value="Unassembled WGS sequence"/>
</dbReference>
<dbReference type="RefSeq" id="WP_167953797.1">
    <property type="nucleotide sequence ID" value="NZ_JAATJE010000001.1"/>
</dbReference>
<organism evidence="1 2">
    <name type="scientific">Sphingomonas jejuensis</name>
    <dbReference type="NCBI Taxonomy" id="904715"/>
    <lineage>
        <taxon>Bacteria</taxon>
        <taxon>Pseudomonadati</taxon>
        <taxon>Pseudomonadota</taxon>
        <taxon>Alphaproteobacteria</taxon>
        <taxon>Sphingomonadales</taxon>
        <taxon>Sphingomonadaceae</taxon>
        <taxon>Sphingomonas</taxon>
    </lineage>
</organism>
<name>A0ABX0XKJ7_9SPHN</name>
<reference evidence="1 2" key="1">
    <citation type="submission" date="2020-03" db="EMBL/GenBank/DDBJ databases">
        <title>Genomic Encyclopedia of Type Strains, Phase IV (KMG-IV): sequencing the most valuable type-strain genomes for metagenomic binning, comparative biology and taxonomic classification.</title>
        <authorList>
            <person name="Goeker M."/>
        </authorList>
    </citation>
    <scope>NUCLEOTIDE SEQUENCE [LARGE SCALE GENOMIC DNA]</scope>
    <source>
        <strain evidence="1 2">DSM 27651</strain>
    </source>
</reference>